<keyword evidence="1" id="KW-0479">Metal-binding</keyword>
<dbReference type="InterPro" id="IPR003877">
    <property type="entry name" value="SPRY_dom"/>
</dbReference>
<feature type="coiled-coil region" evidence="5">
    <location>
        <begin position="331"/>
        <end position="362"/>
    </location>
</feature>
<dbReference type="PROSITE" id="PS00518">
    <property type="entry name" value="ZF_RING_1"/>
    <property type="match status" value="1"/>
</dbReference>
<dbReference type="Gene3D" id="2.60.120.920">
    <property type="match status" value="1"/>
</dbReference>
<gene>
    <name evidence="10" type="ORF">MATL_G00220480</name>
</gene>
<sequence>MAERVSGGVMALSRSLLTEEQFLCSICLDVFTNPVSTPCGHSFCMGCIGDYWDSSKVCQCPLCKESFRKRPELHINRTLREITEQFKRMSGGVAGGVAADASVGAGGVGGALVDRPPRLGELPGDLFAEMKQRFQRPAADDSTASASGPSPEPPALGPAPNPAPGPAQLTLRRNTITNALPQCPAPPRPPPSVPAAPSPLLSGRRYTLSGPADSLDAPQCVRHRQRLELFCRTDQTCVCAECSETEHRSHTVIPAKREWLIKKSQLGITEVELQDMIRERERKVQEIRASIENIRTAAERETEGSVRVLSLLVSSMERSQAELLELIEMNRRAAEHQAEGLIHQLQQEIAELRKRSATLSQLAQSDDHILFLRSFPSLCSPLNTKDWSQISVTSDPTAGSVLGTLSQLVERFQEELRRLPEMGLRASAEQSLTRYQPKVKRVQEYAVDVTLDPGTAHPRLILSEDRKQVRCGDRHQPVPDTPDRFDRVVCVLARQGFTTGRHYWEVEVGGKTDWDLGVASQSVNRKGKITVSPAHGYWFLSLRDRNDYAFRTEPSTSLGLHLKPHKIGVYVDYEKGQVSFYNVDAKIHIYTFIDTFSDTIFPFFSPCTNKSGKNEAPLIITPVTLTD</sequence>
<dbReference type="InterPro" id="IPR058030">
    <property type="entry name" value="TRIM8/14/16/25/29/45/65_CC"/>
</dbReference>
<evidence type="ECO:0000256" key="1">
    <source>
        <dbReference type="ARBA" id="ARBA00022723"/>
    </source>
</evidence>
<dbReference type="OrthoDB" id="6270329at2759"/>
<dbReference type="FunFam" id="2.60.120.920:FF:000004">
    <property type="entry name" value="Butyrophilin subfamily 1 member A1"/>
    <property type="match status" value="1"/>
</dbReference>
<keyword evidence="3" id="KW-0862">Zinc</keyword>
<evidence type="ECO:0000256" key="2">
    <source>
        <dbReference type="ARBA" id="ARBA00022771"/>
    </source>
</evidence>
<dbReference type="SMART" id="SM00589">
    <property type="entry name" value="PRY"/>
    <property type="match status" value="1"/>
</dbReference>
<dbReference type="PROSITE" id="PS50188">
    <property type="entry name" value="B302_SPRY"/>
    <property type="match status" value="1"/>
</dbReference>
<evidence type="ECO:0000313" key="10">
    <source>
        <dbReference type="EMBL" id="KAG7458466.1"/>
    </source>
</evidence>
<dbReference type="InterPro" id="IPR001870">
    <property type="entry name" value="B30.2/SPRY"/>
</dbReference>
<reference evidence="10" key="1">
    <citation type="submission" date="2021-01" db="EMBL/GenBank/DDBJ databases">
        <authorList>
            <person name="Zahm M."/>
            <person name="Roques C."/>
            <person name="Cabau C."/>
            <person name="Klopp C."/>
            <person name="Donnadieu C."/>
            <person name="Jouanno E."/>
            <person name="Lampietro C."/>
            <person name="Louis A."/>
            <person name="Herpin A."/>
            <person name="Echchiki A."/>
            <person name="Berthelot C."/>
            <person name="Parey E."/>
            <person name="Roest-Crollius H."/>
            <person name="Braasch I."/>
            <person name="Postlethwait J."/>
            <person name="Bobe J."/>
            <person name="Montfort J."/>
            <person name="Bouchez O."/>
            <person name="Begum T."/>
            <person name="Mejri S."/>
            <person name="Adams A."/>
            <person name="Chen W.-J."/>
            <person name="Guiguen Y."/>
        </authorList>
    </citation>
    <scope>NUCLEOTIDE SEQUENCE</scope>
    <source>
        <strain evidence="10">YG-15Mar2019-1</strain>
        <tissue evidence="10">Brain</tissue>
    </source>
</reference>
<feature type="region of interest" description="Disordered" evidence="6">
    <location>
        <begin position="134"/>
        <end position="209"/>
    </location>
</feature>
<dbReference type="InterPro" id="IPR043136">
    <property type="entry name" value="B30.2/SPRY_sf"/>
</dbReference>
<dbReference type="PANTHER" id="PTHR24103">
    <property type="entry name" value="E3 UBIQUITIN-PROTEIN LIGASE TRIM"/>
    <property type="match status" value="1"/>
</dbReference>
<dbReference type="SUPFAM" id="SSF57845">
    <property type="entry name" value="B-box zinc-binding domain"/>
    <property type="match status" value="1"/>
</dbReference>
<dbReference type="InterPro" id="IPR050143">
    <property type="entry name" value="TRIM/RBCC"/>
</dbReference>
<dbReference type="Proteomes" id="UP001046870">
    <property type="component" value="Chromosome 20"/>
</dbReference>
<evidence type="ECO:0000259" key="9">
    <source>
        <dbReference type="PROSITE" id="PS50188"/>
    </source>
</evidence>
<dbReference type="CDD" id="cd19769">
    <property type="entry name" value="Bbox2_TRIM16-like"/>
    <property type="match status" value="1"/>
</dbReference>
<dbReference type="InterPro" id="IPR001841">
    <property type="entry name" value="Znf_RING"/>
</dbReference>
<dbReference type="InterPro" id="IPR013320">
    <property type="entry name" value="ConA-like_dom_sf"/>
</dbReference>
<evidence type="ECO:0000313" key="11">
    <source>
        <dbReference type="Proteomes" id="UP001046870"/>
    </source>
</evidence>
<dbReference type="InterPro" id="IPR027370">
    <property type="entry name" value="Znf-RING_euk"/>
</dbReference>
<dbReference type="Pfam" id="PF25600">
    <property type="entry name" value="TRIM_CC"/>
    <property type="match status" value="1"/>
</dbReference>
<dbReference type="InterPro" id="IPR003879">
    <property type="entry name" value="Butyrophylin_SPRY"/>
</dbReference>
<dbReference type="EMBL" id="JAFDVH010000020">
    <property type="protein sequence ID" value="KAG7458466.1"/>
    <property type="molecule type" value="Genomic_DNA"/>
</dbReference>
<dbReference type="PRINTS" id="PR01407">
    <property type="entry name" value="BUTYPHLNCDUF"/>
</dbReference>
<dbReference type="Gene3D" id="3.30.40.10">
    <property type="entry name" value="Zinc/RING finger domain, C3HC4 (zinc finger)"/>
    <property type="match status" value="1"/>
</dbReference>
<comment type="caution">
    <text evidence="10">The sequence shown here is derived from an EMBL/GenBank/DDBJ whole genome shotgun (WGS) entry which is preliminary data.</text>
</comment>
<dbReference type="InterPro" id="IPR006574">
    <property type="entry name" value="PRY"/>
</dbReference>
<dbReference type="Pfam" id="PF13445">
    <property type="entry name" value="zf-RING_UBOX"/>
    <property type="match status" value="1"/>
</dbReference>
<dbReference type="PROSITE" id="PS50119">
    <property type="entry name" value="ZF_BBOX"/>
    <property type="match status" value="1"/>
</dbReference>
<dbReference type="SMART" id="SM00336">
    <property type="entry name" value="BBOX"/>
    <property type="match status" value="1"/>
</dbReference>
<feature type="domain" description="B box-type" evidence="8">
    <location>
        <begin position="215"/>
        <end position="255"/>
    </location>
</feature>
<dbReference type="Pfam" id="PF00643">
    <property type="entry name" value="zf-B_box"/>
    <property type="match status" value="1"/>
</dbReference>
<dbReference type="CDD" id="cd13733">
    <property type="entry name" value="SPRY_PRY_C-I_1"/>
    <property type="match status" value="1"/>
</dbReference>
<dbReference type="Pfam" id="PF13765">
    <property type="entry name" value="PRY"/>
    <property type="match status" value="1"/>
</dbReference>
<dbReference type="InterPro" id="IPR013083">
    <property type="entry name" value="Znf_RING/FYVE/PHD"/>
</dbReference>
<evidence type="ECO:0000256" key="4">
    <source>
        <dbReference type="PROSITE-ProRule" id="PRU00024"/>
    </source>
</evidence>
<keyword evidence="2 4" id="KW-0863">Zinc-finger</keyword>
<name>A0A9D3PG74_MEGAT</name>
<protein>
    <recommendedName>
        <fullName evidence="12">E3 ubiquitin-protein ligase TRIM39-like</fullName>
    </recommendedName>
</protein>
<dbReference type="Gene3D" id="3.30.160.60">
    <property type="entry name" value="Classic Zinc Finger"/>
    <property type="match status" value="1"/>
</dbReference>
<keyword evidence="11" id="KW-1185">Reference proteome</keyword>
<evidence type="ECO:0000256" key="6">
    <source>
        <dbReference type="SAM" id="MobiDB-lite"/>
    </source>
</evidence>
<evidence type="ECO:0000259" key="8">
    <source>
        <dbReference type="PROSITE" id="PS50119"/>
    </source>
</evidence>
<dbReference type="Pfam" id="PF00622">
    <property type="entry name" value="SPRY"/>
    <property type="match status" value="1"/>
</dbReference>
<feature type="domain" description="RING-type" evidence="7">
    <location>
        <begin position="24"/>
        <end position="64"/>
    </location>
</feature>
<dbReference type="InterPro" id="IPR017907">
    <property type="entry name" value="Znf_RING_CS"/>
</dbReference>
<feature type="domain" description="B30.2/SPRY" evidence="9">
    <location>
        <begin position="429"/>
        <end position="623"/>
    </location>
</feature>
<dbReference type="SMART" id="SM00449">
    <property type="entry name" value="SPRY"/>
    <property type="match status" value="1"/>
</dbReference>
<dbReference type="InterPro" id="IPR000315">
    <property type="entry name" value="Znf_B-box"/>
</dbReference>
<dbReference type="SUPFAM" id="SSF49899">
    <property type="entry name" value="Concanavalin A-like lectins/glucanases"/>
    <property type="match status" value="1"/>
</dbReference>
<accession>A0A9D3PG74</accession>
<proteinExistence type="predicted"/>
<dbReference type="GO" id="GO:0008270">
    <property type="term" value="F:zinc ion binding"/>
    <property type="evidence" value="ECO:0007669"/>
    <property type="project" value="UniProtKB-KW"/>
</dbReference>
<organism evidence="10 11">
    <name type="scientific">Megalops atlanticus</name>
    <name type="common">Tarpon</name>
    <name type="synonym">Clupea gigantea</name>
    <dbReference type="NCBI Taxonomy" id="7932"/>
    <lineage>
        <taxon>Eukaryota</taxon>
        <taxon>Metazoa</taxon>
        <taxon>Chordata</taxon>
        <taxon>Craniata</taxon>
        <taxon>Vertebrata</taxon>
        <taxon>Euteleostomi</taxon>
        <taxon>Actinopterygii</taxon>
        <taxon>Neopterygii</taxon>
        <taxon>Teleostei</taxon>
        <taxon>Elopiformes</taxon>
        <taxon>Megalopidae</taxon>
        <taxon>Megalops</taxon>
    </lineage>
</organism>
<keyword evidence="5" id="KW-0175">Coiled coil</keyword>
<evidence type="ECO:0000256" key="5">
    <source>
        <dbReference type="SAM" id="Coils"/>
    </source>
</evidence>
<dbReference type="PROSITE" id="PS50089">
    <property type="entry name" value="ZF_RING_2"/>
    <property type="match status" value="1"/>
</dbReference>
<feature type="compositionally biased region" description="Pro residues" evidence="6">
    <location>
        <begin position="183"/>
        <end position="197"/>
    </location>
</feature>
<evidence type="ECO:0000256" key="3">
    <source>
        <dbReference type="ARBA" id="ARBA00022833"/>
    </source>
</evidence>
<feature type="compositionally biased region" description="Pro residues" evidence="6">
    <location>
        <begin position="150"/>
        <end position="165"/>
    </location>
</feature>
<dbReference type="SMART" id="SM00184">
    <property type="entry name" value="RING"/>
    <property type="match status" value="1"/>
</dbReference>
<dbReference type="AlphaFoldDB" id="A0A9D3PG74"/>
<dbReference type="SUPFAM" id="SSF57850">
    <property type="entry name" value="RING/U-box"/>
    <property type="match status" value="1"/>
</dbReference>
<evidence type="ECO:0008006" key="12">
    <source>
        <dbReference type="Google" id="ProtNLM"/>
    </source>
</evidence>
<evidence type="ECO:0000259" key="7">
    <source>
        <dbReference type="PROSITE" id="PS50089"/>
    </source>
</evidence>